<protein>
    <submittedName>
        <fullName evidence="1">Uncharacterized protein</fullName>
    </submittedName>
</protein>
<dbReference type="EMBL" id="LWSA01000102">
    <property type="protein sequence ID" value="OCX73557.1"/>
    <property type="molecule type" value="Genomic_DNA"/>
</dbReference>
<dbReference type="InterPro" id="IPR013325">
    <property type="entry name" value="RNA_pol_sigma_r2"/>
</dbReference>
<reference evidence="1 2" key="1">
    <citation type="journal article" date="2016" name="Int. J. Mol. Sci.">
        <title>Comparative genomics of the extreme acidophile Acidithiobacillus thiooxidans reveals intraspecific divergence and niche adaptation.</title>
        <authorList>
            <person name="Zhang X."/>
            <person name="Feng X."/>
            <person name="Tao J."/>
            <person name="Ma L."/>
            <person name="Xiao Y."/>
            <person name="Liang Y."/>
            <person name="Liu X."/>
            <person name="Yin H."/>
        </authorList>
    </citation>
    <scope>NUCLEOTIDE SEQUENCE [LARGE SCALE GENOMIC DNA]</scope>
    <source>
        <strain evidence="1 2">A02</strain>
    </source>
</reference>
<name>A0A1C2IC91_ACITH</name>
<dbReference type="SUPFAM" id="SSF88946">
    <property type="entry name" value="Sigma2 domain of RNA polymerase sigma factors"/>
    <property type="match status" value="1"/>
</dbReference>
<sequence>MPLTWATILADEVIAARSSPEILQELLQRADPFLYRLAEKHHRYHPWDEVEDIYQEHRETFIRCIHKYDVSRSFEGRGFIIYLNWQIRTDYRSHYRRIDAEFSLREPDADTDNTAGFCADMEPYLQKALLSLTPEDQDIFLRYLNGEHYPLRMMDRIQREIRYFMLEEIA</sequence>
<gene>
    <name evidence="1" type="ORF">A6P07_08425</name>
</gene>
<dbReference type="AlphaFoldDB" id="A0A1C2IC91"/>
<proteinExistence type="predicted"/>
<comment type="caution">
    <text evidence="1">The sequence shown here is derived from an EMBL/GenBank/DDBJ whole genome shotgun (WGS) entry which is preliminary data.</text>
</comment>
<organism evidence="1 2">
    <name type="scientific">Acidithiobacillus thiooxidans</name>
    <name type="common">Thiobacillus thiooxidans</name>
    <dbReference type="NCBI Taxonomy" id="930"/>
    <lineage>
        <taxon>Bacteria</taxon>
        <taxon>Pseudomonadati</taxon>
        <taxon>Pseudomonadota</taxon>
        <taxon>Acidithiobacillia</taxon>
        <taxon>Acidithiobacillales</taxon>
        <taxon>Acidithiobacillaceae</taxon>
        <taxon>Acidithiobacillus</taxon>
    </lineage>
</organism>
<evidence type="ECO:0000313" key="1">
    <source>
        <dbReference type="EMBL" id="OCX73557.1"/>
    </source>
</evidence>
<dbReference type="Proteomes" id="UP000094893">
    <property type="component" value="Unassembled WGS sequence"/>
</dbReference>
<dbReference type="GO" id="GO:0006352">
    <property type="term" value="P:DNA-templated transcription initiation"/>
    <property type="evidence" value="ECO:0007669"/>
    <property type="project" value="InterPro"/>
</dbReference>
<dbReference type="GO" id="GO:0003700">
    <property type="term" value="F:DNA-binding transcription factor activity"/>
    <property type="evidence" value="ECO:0007669"/>
    <property type="project" value="InterPro"/>
</dbReference>
<accession>A0A1C2IC91</accession>
<evidence type="ECO:0000313" key="2">
    <source>
        <dbReference type="Proteomes" id="UP000094893"/>
    </source>
</evidence>
<dbReference type="STRING" id="930.GCA_002079865_02095"/>